<dbReference type="InterPro" id="IPR036188">
    <property type="entry name" value="FAD/NAD-bd_sf"/>
</dbReference>
<evidence type="ECO:0000256" key="5">
    <source>
        <dbReference type="ARBA" id="ARBA00023070"/>
    </source>
</evidence>
<evidence type="ECO:0000259" key="7">
    <source>
        <dbReference type="Pfam" id="PF01593"/>
    </source>
</evidence>
<dbReference type="PRINTS" id="PR00419">
    <property type="entry name" value="ADXRDTASE"/>
</dbReference>
<dbReference type="RefSeq" id="WP_171472719.1">
    <property type="nucleotide sequence ID" value="NZ_CP053452.2"/>
</dbReference>
<feature type="domain" description="Amine oxidase" evidence="7">
    <location>
        <begin position="14"/>
        <end position="442"/>
    </location>
</feature>
<comment type="pathway">
    <text evidence="1">Plant hormone metabolism; auxin biosynthesis.</text>
</comment>
<evidence type="ECO:0000256" key="4">
    <source>
        <dbReference type="ARBA" id="ARBA00017871"/>
    </source>
</evidence>
<evidence type="ECO:0000313" key="8">
    <source>
        <dbReference type="EMBL" id="QJW97331.1"/>
    </source>
</evidence>
<evidence type="ECO:0000256" key="2">
    <source>
        <dbReference type="ARBA" id="ARBA00005833"/>
    </source>
</evidence>
<reference evidence="9" key="1">
    <citation type="submission" date="2020-05" db="EMBL/GenBank/DDBJ databases">
        <title>Frigoriglobus tundricola gen. nov., sp. nov., a psychrotolerant cellulolytic planctomycete of the family Gemmataceae with two divergent copies of 16S rRNA gene.</title>
        <authorList>
            <person name="Kulichevskaya I.S."/>
            <person name="Ivanova A.A."/>
            <person name="Naumoff D.G."/>
            <person name="Beletsky A.V."/>
            <person name="Rijpstra W.I.C."/>
            <person name="Sinninghe Damste J.S."/>
            <person name="Mardanov A.V."/>
            <person name="Ravin N.V."/>
            <person name="Dedysh S.N."/>
        </authorList>
    </citation>
    <scope>NUCLEOTIDE SEQUENCE [LARGE SCALE GENOMIC DNA]</scope>
    <source>
        <strain evidence="9">PL17</strain>
    </source>
</reference>
<evidence type="ECO:0000256" key="3">
    <source>
        <dbReference type="ARBA" id="ARBA00012535"/>
    </source>
</evidence>
<accession>A0A6M5YVK2</accession>
<dbReference type="EMBL" id="CP053452">
    <property type="protein sequence ID" value="QJW97331.1"/>
    <property type="molecule type" value="Genomic_DNA"/>
</dbReference>
<dbReference type="SUPFAM" id="SSF51905">
    <property type="entry name" value="FAD/NAD(P)-binding domain"/>
    <property type="match status" value="1"/>
</dbReference>
<dbReference type="AlphaFoldDB" id="A0A6M5YVK2"/>
<organism evidence="8 9">
    <name type="scientific">Frigoriglobus tundricola</name>
    <dbReference type="NCBI Taxonomy" id="2774151"/>
    <lineage>
        <taxon>Bacteria</taxon>
        <taxon>Pseudomonadati</taxon>
        <taxon>Planctomycetota</taxon>
        <taxon>Planctomycetia</taxon>
        <taxon>Gemmatales</taxon>
        <taxon>Gemmataceae</taxon>
        <taxon>Frigoriglobus</taxon>
    </lineage>
</organism>
<protein>
    <recommendedName>
        <fullName evidence="4">Tryptophan 2-monooxygenase</fullName>
        <ecNumber evidence="3">1.13.12.3</ecNumber>
    </recommendedName>
</protein>
<dbReference type="EC" id="1.13.12.3" evidence="3"/>
<dbReference type="GO" id="GO:0050361">
    <property type="term" value="F:tryptophan 2-monooxygenase activity"/>
    <property type="evidence" value="ECO:0007669"/>
    <property type="project" value="UniProtKB-EC"/>
</dbReference>
<dbReference type="InterPro" id="IPR050281">
    <property type="entry name" value="Flavin_monoamine_oxidase"/>
</dbReference>
<keyword evidence="9" id="KW-1185">Reference proteome</keyword>
<dbReference type="PANTHER" id="PTHR10742:SF410">
    <property type="entry name" value="LYSINE-SPECIFIC HISTONE DEMETHYLASE 2"/>
    <property type="match status" value="1"/>
</dbReference>
<gene>
    <name evidence="8" type="ORF">FTUN_4901</name>
</gene>
<comment type="catalytic activity">
    <reaction evidence="6">
        <text>L-tryptophan + O2 = indole-3-acetamide + CO2 + H2O</text>
        <dbReference type="Rhea" id="RHEA:16165"/>
        <dbReference type="ChEBI" id="CHEBI:15377"/>
        <dbReference type="ChEBI" id="CHEBI:15379"/>
        <dbReference type="ChEBI" id="CHEBI:16031"/>
        <dbReference type="ChEBI" id="CHEBI:16526"/>
        <dbReference type="ChEBI" id="CHEBI:57912"/>
        <dbReference type="EC" id="1.13.12.3"/>
    </reaction>
</comment>
<evidence type="ECO:0000256" key="6">
    <source>
        <dbReference type="ARBA" id="ARBA00047321"/>
    </source>
</evidence>
<dbReference type="Gene3D" id="3.50.50.60">
    <property type="entry name" value="FAD/NAD(P)-binding domain"/>
    <property type="match status" value="1"/>
</dbReference>
<dbReference type="PANTHER" id="PTHR10742">
    <property type="entry name" value="FLAVIN MONOAMINE OXIDASE"/>
    <property type="match status" value="1"/>
</dbReference>
<evidence type="ECO:0000313" key="9">
    <source>
        <dbReference type="Proteomes" id="UP000503447"/>
    </source>
</evidence>
<name>A0A6M5YVK2_9BACT</name>
<proteinExistence type="inferred from homology"/>
<dbReference type="InterPro" id="IPR002937">
    <property type="entry name" value="Amino_oxidase"/>
</dbReference>
<evidence type="ECO:0000256" key="1">
    <source>
        <dbReference type="ARBA" id="ARBA00004814"/>
    </source>
</evidence>
<keyword evidence="5" id="KW-0073">Auxin biosynthesis</keyword>
<dbReference type="GO" id="GO:0009851">
    <property type="term" value="P:auxin biosynthetic process"/>
    <property type="evidence" value="ECO:0007669"/>
    <property type="project" value="UniProtKB-KW"/>
</dbReference>
<dbReference type="Proteomes" id="UP000503447">
    <property type="component" value="Chromosome"/>
</dbReference>
<comment type="similarity">
    <text evidence="2">Belongs to the tryptophan 2-monooxygenase family.</text>
</comment>
<dbReference type="SUPFAM" id="SSF54373">
    <property type="entry name" value="FAD-linked reductases, C-terminal domain"/>
    <property type="match status" value="1"/>
</dbReference>
<dbReference type="KEGG" id="ftj:FTUN_4901"/>
<sequence>MNRTRVGIIGGGPGGLMTAHLLQKEKGVGFEATVFEAGPRLGGKVLTRQFATAPISYEAGAAELYDYSQLGPDPLRELIAELGLGTAPMWGEAVVLGERVIETYADIRRAFGNQALRELKRFDARAWNAISPAEYYESDWKQDNADVLSRTSFQALLDTIKDERAREYVRVCVHSDLATEPHRTSAMYGLQNYLMNEPEYMRLYTIEGGIERLVQELARRTTAEIKLGHTVTRVERLPAGYAVTTRHNGVVTRAEFDYVVAALPNNWLPAIDWGAPALSRAVLKHHKHYDHPAHYLRVSALFDAPFWRDRISGSYFMIDAFGGTCVYDESARTPAGAYGVLGWLLGGEPAATMSNLPDEQLVAAVLDTFPQCLGDARAHFLEGRVHRWVGAVNGLPGGFPMQPPEVRHRPEPVGHPGLFVVGDYLFDSTLNGVLDSAELVVDMISAQVRRAVVSS</sequence>
<dbReference type="Pfam" id="PF01593">
    <property type="entry name" value="Amino_oxidase"/>
    <property type="match status" value="1"/>
</dbReference>